<sequence length="102" mass="11650">MNTSSGMSGYTIVQIVDILYISDVSSTSFVDEDLKDLLEFPMSEAFTDPLKLLHLDKTTMHDDESKKIKHWSHNHPLILNVDHQVNNMYGIISSDPIERDMV</sequence>
<dbReference type="AlphaFoldDB" id="A0A9R1V6H8"/>
<evidence type="ECO:0000313" key="1">
    <source>
        <dbReference type="EMBL" id="KAJ0199233.1"/>
    </source>
</evidence>
<evidence type="ECO:0000313" key="2">
    <source>
        <dbReference type="Proteomes" id="UP000235145"/>
    </source>
</evidence>
<reference evidence="1 2" key="1">
    <citation type="journal article" date="2017" name="Nat. Commun.">
        <title>Genome assembly with in vitro proximity ligation data and whole-genome triplication in lettuce.</title>
        <authorList>
            <person name="Reyes-Chin-Wo S."/>
            <person name="Wang Z."/>
            <person name="Yang X."/>
            <person name="Kozik A."/>
            <person name="Arikit S."/>
            <person name="Song C."/>
            <person name="Xia L."/>
            <person name="Froenicke L."/>
            <person name="Lavelle D.O."/>
            <person name="Truco M.J."/>
            <person name="Xia R."/>
            <person name="Zhu S."/>
            <person name="Xu C."/>
            <person name="Xu H."/>
            <person name="Xu X."/>
            <person name="Cox K."/>
            <person name="Korf I."/>
            <person name="Meyers B.C."/>
            <person name="Michelmore R.W."/>
        </authorList>
    </citation>
    <scope>NUCLEOTIDE SEQUENCE [LARGE SCALE GENOMIC DNA]</scope>
    <source>
        <strain evidence="2">cv. Salinas</strain>
        <tissue evidence="1">Seedlings</tissue>
    </source>
</reference>
<proteinExistence type="predicted"/>
<gene>
    <name evidence="1" type="ORF">LSAT_V11C600329170</name>
</gene>
<dbReference type="Proteomes" id="UP000235145">
    <property type="component" value="Unassembled WGS sequence"/>
</dbReference>
<dbReference type="EMBL" id="NBSK02000006">
    <property type="protein sequence ID" value="KAJ0199233.1"/>
    <property type="molecule type" value="Genomic_DNA"/>
</dbReference>
<comment type="caution">
    <text evidence="1">The sequence shown here is derived from an EMBL/GenBank/DDBJ whole genome shotgun (WGS) entry which is preliminary data.</text>
</comment>
<keyword evidence="2" id="KW-1185">Reference proteome</keyword>
<protein>
    <submittedName>
        <fullName evidence="1">Uncharacterized protein</fullName>
    </submittedName>
</protein>
<organism evidence="1 2">
    <name type="scientific">Lactuca sativa</name>
    <name type="common">Garden lettuce</name>
    <dbReference type="NCBI Taxonomy" id="4236"/>
    <lineage>
        <taxon>Eukaryota</taxon>
        <taxon>Viridiplantae</taxon>
        <taxon>Streptophyta</taxon>
        <taxon>Embryophyta</taxon>
        <taxon>Tracheophyta</taxon>
        <taxon>Spermatophyta</taxon>
        <taxon>Magnoliopsida</taxon>
        <taxon>eudicotyledons</taxon>
        <taxon>Gunneridae</taxon>
        <taxon>Pentapetalae</taxon>
        <taxon>asterids</taxon>
        <taxon>campanulids</taxon>
        <taxon>Asterales</taxon>
        <taxon>Asteraceae</taxon>
        <taxon>Cichorioideae</taxon>
        <taxon>Cichorieae</taxon>
        <taxon>Lactucinae</taxon>
        <taxon>Lactuca</taxon>
    </lineage>
</organism>
<accession>A0A9R1V6H8</accession>
<name>A0A9R1V6H8_LACSA</name>